<evidence type="ECO:0000256" key="2">
    <source>
        <dbReference type="ARBA" id="ARBA00022857"/>
    </source>
</evidence>
<comment type="function">
    <text evidence="4">Catalyzes the reduction of 1-pyrroline-5-carboxylate (PCA) to L-proline.</text>
</comment>
<dbReference type="InterPro" id="IPR028939">
    <property type="entry name" value="P5C_Rdtase_cat_N"/>
</dbReference>
<dbReference type="PROSITE" id="PS00521">
    <property type="entry name" value="P5CR"/>
    <property type="match status" value="1"/>
</dbReference>
<evidence type="ECO:0000259" key="9">
    <source>
        <dbReference type="Pfam" id="PF14748"/>
    </source>
</evidence>
<dbReference type="GO" id="GO:0004735">
    <property type="term" value="F:pyrroline-5-carboxylate reductase activity"/>
    <property type="evidence" value="ECO:0007669"/>
    <property type="project" value="UniProtKB-UniRule"/>
</dbReference>
<dbReference type="EC" id="1.5.1.2" evidence="4 5"/>
<comment type="subcellular location">
    <subcellularLocation>
        <location evidence="4">Cytoplasm</location>
    </subcellularLocation>
</comment>
<evidence type="ECO:0000313" key="11">
    <source>
        <dbReference type="Proteomes" id="UP000033428"/>
    </source>
</evidence>
<comment type="catalytic activity">
    <reaction evidence="4">
        <text>L-proline + NAD(+) = (S)-1-pyrroline-5-carboxylate + NADH + 2 H(+)</text>
        <dbReference type="Rhea" id="RHEA:14105"/>
        <dbReference type="ChEBI" id="CHEBI:15378"/>
        <dbReference type="ChEBI" id="CHEBI:17388"/>
        <dbReference type="ChEBI" id="CHEBI:57540"/>
        <dbReference type="ChEBI" id="CHEBI:57945"/>
        <dbReference type="ChEBI" id="CHEBI:60039"/>
        <dbReference type="EC" id="1.5.1.2"/>
    </reaction>
</comment>
<gene>
    <name evidence="4" type="primary">proC</name>
    <name evidence="10" type="ORF">OMAG_001072</name>
</gene>
<keyword evidence="11" id="KW-1185">Reference proteome</keyword>
<name>A0A0F0CP35_9BACT</name>
<dbReference type="EMBL" id="JYNY01000222">
    <property type="protein sequence ID" value="KJJ85108.1"/>
    <property type="molecule type" value="Genomic_DNA"/>
</dbReference>
<comment type="pathway">
    <text evidence="4 7">Amino-acid biosynthesis; L-proline biosynthesis; L-proline from L-glutamate 5-semialdehyde: step 1/1.</text>
</comment>
<keyword evidence="4" id="KW-0963">Cytoplasm</keyword>
<dbReference type="HAMAP" id="MF_01925">
    <property type="entry name" value="P5C_reductase"/>
    <property type="match status" value="1"/>
</dbReference>
<dbReference type="InterPro" id="IPR029036">
    <property type="entry name" value="P5CR_dimer"/>
</dbReference>
<reference evidence="10 11" key="1">
    <citation type="submission" date="2015-02" db="EMBL/GenBank/DDBJ databases">
        <title>Single-cell genomics of uncultivated deep-branching MTB reveals a conserved set of magnetosome genes.</title>
        <authorList>
            <person name="Kolinko S."/>
            <person name="Richter M."/>
            <person name="Glockner F.O."/>
            <person name="Brachmann A."/>
            <person name="Schuler D."/>
        </authorList>
    </citation>
    <scope>NUCLEOTIDE SEQUENCE [LARGE SCALE GENOMIC DNA]</scope>
    <source>
        <strain evidence="10">SKK-01</strain>
    </source>
</reference>
<comment type="caution">
    <text evidence="10">The sequence shown here is derived from an EMBL/GenBank/DDBJ whole genome shotgun (WGS) entry which is preliminary data.</text>
</comment>
<dbReference type="PANTHER" id="PTHR11645:SF0">
    <property type="entry name" value="PYRROLINE-5-CARBOXYLATE REDUCTASE 3"/>
    <property type="match status" value="1"/>
</dbReference>
<evidence type="ECO:0000313" key="10">
    <source>
        <dbReference type="EMBL" id="KJJ85108.1"/>
    </source>
</evidence>
<dbReference type="PATRIC" id="fig|1609969.3.peg.1151"/>
<dbReference type="SUPFAM" id="SSF48179">
    <property type="entry name" value="6-phosphogluconate dehydrogenase C-terminal domain-like"/>
    <property type="match status" value="1"/>
</dbReference>
<dbReference type="InterPro" id="IPR008927">
    <property type="entry name" value="6-PGluconate_DH-like_C_sf"/>
</dbReference>
<dbReference type="GO" id="GO:0055129">
    <property type="term" value="P:L-proline biosynthetic process"/>
    <property type="evidence" value="ECO:0007669"/>
    <property type="project" value="UniProtKB-UniRule"/>
</dbReference>
<dbReference type="InterPro" id="IPR053790">
    <property type="entry name" value="P5CR-like_CS"/>
</dbReference>
<evidence type="ECO:0000259" key="8">
    <source>
        <dbReference type="Pfam" id="PF03807"/>
    </source>
</evidence>
<comment type="similarity">
    <text evidence="1 4 7">Belongs to the pyrroline-5-carboxylate reductase family.</text>
</comment>
<dbReference type="Pfam" id="PF14748">
    <property type="entry name" value="P5CR_dimer"/>
    <property type="match status" value="1"/>
</dbReference>
<protein>
    <recommendedName>
        <fullName evidence="4 5">Pyrroline-5-carboxylate reductase</fullName>
        <shortName evidence="4">P5C reductase</shortName>
        <shortName evidence="4">P5CR</shortName>
        <ecNumber evidence="4 5">1.5.1.2</ecNumber>
    </recommendedName>
    <alternativeName>
        <fullName evidence="4">PCA reductase</fullName>
    </alternativeName>
</protein>
<organism evidence="10 11">
    <name type="scientific">Candidatus Omnitrophus magneticus</name>
    <dbReference type="NCBI Taxonomy" id="1609969"/>
    <lineage>
        <taxon>Bacteria</taxon>
        <taxon>Pseudomonadati</taxon>
        <taxon>Candidatus Omnitrophota</taxon>
        <taxon>Candidatus Omnitrophus</taxon>
    </lineage>
</organism>
<feature type="domain" description="Pyrroline-5-carboxylate reductase dimerisation" evidence="9">
    <location>
        <begin position="161"/>
        <end position="266"/>
    </location>
</feature>
<evidence type="ECO:0000256" key="3">
    <source>
        <dbReference type="ARBA" id="ARBA00023002"/>
    </source>
</evidence>
<keyword evidence="2 4" id="KW-0521">NADP</keyword>
<dbReference type="PANTHER" id="PTHR11645">
    <property type="entry name" value="PYRROLINE-5-CARBOXYLATE REDUCTASE"/>
    <property type="match status" value="1"/>
</dbReference>
<dbReference type="SUPFAM" id="SSF51735">
    <property type="entry name" value="NAD(P)-binding Rossmann-fold domains"/>
    <property type="match status" value="1"/>
</dbReference>
<keyword evidence="4 7" id="KW-0028">Amino-acid biosynthesis</keyword>
<feature type="domain" description="Pyrroline-5-carboxylate reductase catalytic N-terminal" evidence="8">
    <location>
        <begin position="8"/>
        <end position="100"/>
    </location>
</feature>
<evidence type="ECO:0000256" key="7">
    <source>
        <dbReference type="RuleBase" id="RU003903"/>
    </source>
</evidence>
<dbReference type="Pfam" id="PF03807">
    <property type="entry name" value="F420_oxidored"/>
    <property type="match status" value="1"/>
</dbReference>
<evidence type="ECO:0000256" key="1">
    <source>
        <dbReference type="ARBA" id="ARBA00005525"/>
    </source>
</evidence>
<sequence>MKNINFSIGIIGCGNMGSAILRGLLSKGVVHAESILLNDIDKRKLEDLSLTSGCSKADLDNLVPNSDYIIIAVKPQDSEKLLKTIASMTVNHTIISVMAGITIEKISKIMGVHTPIVRVMPNMGALVKHSMTAIAFNQYVSNRDIVFKIFSSIGSVLEVEEKDMDAVTAVSGSGPAYLFYMASACFESAKKMGLKESVARELIVETLYGASTILRHEKIKSFNDLIAGVASKGGTTEAALNVFNKKGLNDIFIDALSQAKKRSEELNQKIV</sequence>
<comment type="catalytic activity">
    <reaction evidence="4 7">
        <text>L-proline + NADP(+) = (S)-1-pyrroline-5-carboxylate + NADPH + 2 H(+)</text>
        <dbReference type="Rhea" id="RHEA:14109"/>
        <dbReference type="ChEBI" id="CHEBI:15378"/>
        <dbReference type="ChEBI" id="CHEBI:17388"/>
        <dbReference type="ChEBI" id="CHEBI:57783"/>
        <dbReference type="ChEBI" id="CHEBI:58349"/>
        <dbReference type="ChEBI" id="CHEBI:60039"/>
        <dbReference type="EC" id="1.5.1.2"/>
    </reaction>
</comment>
<dbReference type="InterPro" id="IPR036291">
    <property type="entry name" value="NAD(P)-bd_dom_sf"/>
</dbReference>
<dbReference type="NCBIfam" id="TIGR00112">
    <property type="entry name" value="proC"/>
    <property type="match status" value="1"/>
</dbReference>
<proteinExistence type="inferred from homology"/>
<dbReference type="AlphaFoldDB" id="A0A0F0CP35"/>
<dbReference type="Gene3D" id="3.40.50.720">
    <property type="entry name" value="NAD(P)-binding Rossmann-like Domain"/>
    <property type="match status" value="1"/>
</dbReference>
<accession>A0A0F0CP35</accession>
<feature type="binding site" evidence="6">
    <location>
        <begin position="72"/>
        <end position="75"/>
    </location>
    <ligand>
        <name>NADP(+)</name>
        <dbReference type="ChEBI" id="CHEBI:58349"/>
    </ligand>
</feature>
<keyword evidence="3 4" id="KW-0560">Oxidoreductase</keyword>
<dbReference type="Gene3D" id="1.10.3730.10">
    <property type="entry name" value="ProC C-terminal domain-like"/>
    <property type="match status" value="1"/>
</dbReference>
<dbReference type="UniPathway" id="UPA00098">
    <property type="reaction ID" value="UER00361"/>
</dbReference>
<evidence type="ECO:0000256" key="4">
    <source>
        <dbReference type="HAMAP-Rule" id="MF_01925"/>
    </source>
</evidence>
<dbReference type="GO" id="GO:0005737">
    <property type="term" value="C:cytoplasm"/>
    <property type="evidence" value="ECO:0007669"/>
    <property type="project" value="UniProtKB-SubCell"/>
</dbReference>
<evidence type="ECO:0000256" key="6">
    <source>
        <dbReference type="PIRSR" id="PIRSR000193-1"/>
    </source>
</evidence>
<dbReference type="FunFam" id="1.10.3730.10:FF:000001">
    <property type="entry name" value="Pyrroline-5-carboxylate reductase"/>
    <property type="match status" value="1"/>
</dbReference>
<feature type="binding site" evidence="6">
    <location>
        <begin position="11"/>
        <end position="16"/>
    </location>
    <ligand>
        <name>NADP(+)</name>
        <dbReference type="ChEBI" id="CHEBI:58349"/>
    </ligand>
</feature>
<dbReference type="PIRSF" id="PIRSF000193">
    <property type="entry name" value="Pyrrol-5-carb_rd"/>
    <property type="match status" value="1"/>
</dbReference>
<dbReference type="InterPro" id="IPR000304">
    <property type="entry name" value="Pyrroline-COOH_reductase"/>
</dbReference>
<evidence type="ECO:0000256" key="5">
    <source>
        <dbReference type="NCBIfam" id="TIGR00112"/>
    </source>
</evidence>
<dbReference type="Proteomes" id="UP000033428">
    <property type="component" value="Unassembled WGS sequence"/>
</dbReference>
<keyword evidence="4 7" id="KW-0641">Proline biosynthesis</keyword>